<gene>
    <name evidence="1" type="ORF">TIFTF001_026421</name>
</gene>
<proteinExistence type="predicted"/>
<sequence>MPPPCRAAVRSLSRGWECRWTEIVDLATSGYATEIVDSDGQEGRRERG</sequence>
<name>A0AA88IYP9_FICCA</name>
<dbReference type="AlphaFoldDB" id="A0AA88IYP9"/>
<evidence type="ECO:0000313" key="2">
    <source>
        <dbReference type="Proteomes" id="UP001187192"/>
    </source>
</evidence>
<keyword evidence="2" id="KW-1185">Reference proteome</keyword>
<comment type="caution">
    <text evidence="1">The sequence shown here is derived from an EMBL/GenBank/DDBJ whole genome shotgun (WGS) entry which is preliminary data.</text>
</comment>
<organism evidence="1 2">
    <name type="scientific">Ficus carica</name>
    <name type="common">Common fig</name>
    <dbReference type="NCBI Taxonomy" id="3494"/>
    <lineage>
        <taxon>Eukaryota</taxon>
        <taxon>Viridiplantae</taxon>
        <taxon>Streptophyta</taxon>
        <taxon>Embryophyta</taxon>
        <taxon>Tracheophyta</taxon>
        <taxon>Spermatophyta</taxon>
        <taxon>Magnoliopsida</taxon>
        <taxon>eudicotyledons</taxon>
        <taxon>Gunneridae</taxon>
        <taxon>Pentapetalae</taxon>
        <taxon>rosids</taxon>
        <taxon>fabids</taxon>
        <taxon>Rosales</taxon>
        <taxon>Moraceae</taxon>
        <taxon>Ficeae</taxon>
        <taxon>Ficus</taxon>
    </lineage>
</organism>
<evidence type="ECO:0000313" key="1">
    <source>
        <dbReference type="EMBL" id="GMN57322.1"/>
    </source>
</evidence>
<dbReference type="EMBL" id="BTGU01000069">
    <property type="protein sequence ID" value="GMN57322.1"/>
    <property type="molecule type" value="Genomic_DNA"/>
</dbReference>
<reference evidence="1" key="1">
    <citation type="submission" date="2023-07" db="EMBL/GenBank/DDBJ databases">
        <title>draft genome sequence of fig (Ficus carica).</title>
        <authorList>
            <person name="Takahashi T."/>
            <person name="Nishimura K."/>
        </authorList>
    </citation>
    <scope>NUCLEOTIDE SEQUENCE</scope>
</reference>
<accession>A0AA88IYP9</accession>
<protein>
    <submittedName>
        <fullName evidence="1">Uncharacterized protein</fullName>
    </submittedName>
</protein>
<dbReference type="Proteomes" id="UP001187192">
    <property type="component" value="Unassembled WGS sequence"/>
</dbReference>